<feature type="compositionally biased region" description="Polar residues" evidence="3">
    <location>
        <begin position="197"/>
        <end position="210"/>
    </location>
</feature>
<feature type="repeat" description="PPR" evidence="2">
    <location>
        <begin position="412"/>
        <end position="446"/>
    </location>
</feature>
<dbReference type="InterPro" id="IPR011990">
    <property type="entry name" value="TPR-like_helical_dom_sf"/>
</dbReference>
<dbReference type="PANTHER" id="PTHR47942">
    <property type="entry name" value="TETRATRICOPEPTIDE REPEAT (TPR)-LIKE SUPERFAMILY PROTEIN-RELATED"/>
    <property type="match status" value="1"/>
</dbReference>
<dbReference type="Gene3D" id="1.25.40.10">
    <property type="entry name" value="Tetratricopeptide repeat domain"/>
    <property type="match status" value="1"/>
</dbReference>
<gene>
    <name evidence="4" type="ORF">ABL_02121</name>
</gene>
<evidence type="ECO:0000256" key="3">
    <source>
        <dbReference type="SAM" id="MobiDB-lite"/>
    </source>
</evidence>
<feature type="compositionally biased region" description="Basic residues" evidence="3">
    <location>
        <begin position="230"/>
        <end position="239"/>
    </location>
</feature>
<evidence type="ECO:0000256" key="2">
    <source>
        <dbReference type="PROSITE-ProRule" id="PRU00708"/>
    </source>
</evidence>
<dbReference type="InterPro" id="IPR002885">
    <property type="entry name" value="PPR_rpt"/>
</dbReference>
<name>A0A100I9Y0_ASPNG</name>
<protein>
    <submittedName>
        <fullName evidence="4">Pentatricopeptide repeat protein</fullName>
    </submittedName>
</protein>
<dbReference type="VEuPathDB" id="FungiDB:M747DRAFT_279053"/>
<accession>A0A100I9Y0</accession>
<feature type="compositionally biased region" description="Polar residues" evidence="3">
    <location>
        <begin position="1"/>
        <end position="12"/>
    </location>
</feature>
<feature type="compositionally biased region" description="Polar residues" evidence="3">
    <location>
        <begin position="20"/>
        <end position="37"/>
    </location>
</feature>
<feature type="region of interest" description="Disordered" evidence="3">
    <location>
        <begin position="194"/>
        <end position="244"/>
    </location>
</feature>
<proteinExistence type="predicted"/>
<dbReference type="PaxDb" id="5061-CADANGAP00003786"/>
<feature type="region of interest" description="Disordered" evidence="3">
    <location>
        <begin position="147"/>
        <end position="180"/>
    </location>
</feature>
<dbReference type="VEuPathDB" id="FungiDB:ATCC64974_77680"/>
<dbReference type="NCBIfam" id="TIGR00756">
    <property type="entry name" value="PPR"/>
    <property type="match status" value="1"/>
</dbReference>
<dbReference type="Proteomes" id="UP000068243">
    <property type="component" value="Unassembled WGS sequence"/>
</dbReference>
<dbReference type="OrthoDB" id="1908178at2759"/>
<dbReference type="VEuPathDB" id="FungiDB:An04g01640"/>
<dbReference type="Pfam" id="PF01535">
    <property type="entry name" value="PPR"/>
    <property type="match status" value="2"/>
</dbReference>
<feature type="repeat" description="PPR" evidence="2">
    <location>
        <begin position="482"/>
        <end position="516"/>
    </location>
</feature>
<dbReference type="VEuPathDB" id="FungiDB:ASPNIDRAFT2_1110335"/>
<feature type="region of interest" description="Disordered" evidence="3">
    <location>
        <begin position="1"/>
        <end position="37"/>
    </location>
</feature>
<evidence type="ECO:0000256" key="1">
    <source>
        <dbReference type="ARBA" id="ARBA00022737"/>
    </source>
</evidence>
<evidence type="ECO:0000313" key="5">
    <source>
        <dbReference type="Proteomes" id="UP000068243"/>
    </source>
</evidence>
<dbReference type="PROSITE" id="PS51375">
    <property type="entry name" value="PPR"/>
    <property type="match status" value="2"/>
</dbReference>
<dbReference type="OMA" id="AFGTCCG"/>
<dbReference type="EMBL" id="BCMY01000003">
    <property type="protein sequence ID" value="GAQ37425.1"/>
    <property type="molecule type" value="Genomic_DNA"/>
</dbReference>
<reference evidence="5" key="1">
    <citation type="journal article" date="2016" name="Genome Announc.">
        <title>Draft genome sequence of Aspergillus niger strain An76.</title>
        <authorList>
            <person name="Gong W."/>
            <person name="Cheng Z."/>
            <person name="Zhang H."/>
            <person name="Liu L."/>
            <person name="Gao P."/>
            <person name="Wang L."/>
        </authorList>
    </citation>
    <scope>NUCLEOTIDE SEQUENCE [LARGE SCALE GENOMIC DNA]</scope>
    <source>
        <strain evidence="5">An76</strain>
    </source>
</reference>
<evidence type="ECO:0000313" key="4">
    <source>
        <dbReference type="EMBL" id="GAQ37425.1"/>
    </source>
</evidence>
<keyword evidence="1" id="KW-0677">Repeat</keyword>
<sequence>MPPPNRYQNSTDLRLLPSQRLDTSLPSRHTSMSNSEPFSYNASFRRLSSRRARPTAASLADLFVSSLVMAGYCHEHTPRARGISTISMKNPGNNVARWQDRGLTHRRQLSSKHRLDCLGTSTGSLHRSSAQRMINSGVALRIEDEDGEGNCYANRPSARSSFEDRYPGAGTESTLQSHGGLREMDLEKLNSELPTADTASTSEDNLTASDNAPDDDRIGRLPDSSSKSEKYRHHKRTSPSRKAYTSTSQLYRAAFGSSLNWKQAVDLVANETQKGPPSNEVFPTVDKSRDALEYKTVEVFLDAMWNERISNHYVFRLYRDLPSPGVAYLSKRSRGALLRRFADPPDRRWVDARRYLALIEDMVAAKLPISRSLWSSAIHLAGRASGKVRKQDVVRAIGLWKQMEYLARVKSDDVVFTILFDIAIKANQFTVAERLLEEMKKRNIEFRRFGKVSKLYYYGMQEDVAGIQETFNDFVSSGEIVDTVVMNCLMASFIRAGDVDSAKQIYAEMLEAQAKSQETGELSIESKHSKTPHLTSEMNLYRSRVKKLGRVLQESTSLKEIMPEHHRALQQSLHAIPDTRTFHIFLSLHAYKTADIHGFMSVLADMEKVFVVPPRGMIYLLLFDGFARNGRNKKGWTAERLRVAWKTYLRALYESRTRLIEMYRSQSGKHITEIPVLKAPAAMEIGWPTISRKPSGLYTPLPFAGTAANEWGEAQNEEQKVMDQFDEHKGVTHANESMAALEEDIDVDELFRQQAQDLQNELQNEPQDSEEMERRIENGVFLGRRMIIIILRAFGACCGPEELMKVWLQIIRIWQPEKRKALDVLAAKEELERQMNRLQRQY</sequence>
<comment type="caution">
    <text evidence="4">The sequence shown here is derived from an EMBL/GenBank/DDBJ whole genome shotgun (WGS) entry which is preliminary data.</text>
</comment>
<organism evidence="4 5">
    <name type="scientific">Aspergillus niger</name>
    <dbReference type="NCBI Taxonomy" id="5061"/>
    <lineage>
        <taxon>Eukaryota</taxon>
        <taxon>Fungi</taxon>
        <taxon>Dikarya</taxon>
        <taxon>Ascomycota</taxon>
        <taxon>Pezizomycotina</taxon>
        <taxon>Eurotiomycetes</taxon>
        <taxon>Eurotiomycetidae</taxon>
        <taxon>Eurotiales</taxon>
        <taxon>Aspergillaceae</taxon>
        <taxon>Aspergillus</taxon>
        <taxon>Aspergillus subgen. Circumdati</taxon>
    </lineage>
</organism>
<dbReference type="InterPro" id="IPR051222">
    <property type="entry name" value="PPR/CCM1_RNA-binding"/>
</dbReference>
<dbReference type="AlphaFoldDB" id="A0A100I9Y0"/>